<feature type="domain" description="ORC1/DEAH AAA+ ATPase" evidence="1">
    <location>
        <begin position="54"/>
        <end position="179"/>
    </location>
</feature>
<keyword evidence="3" id="KW-1185">Reference proteome</keyword>
<dbReference type="InterPro" id="IPR027417">
    <property type="entry name" value="P-loop_NTPase"/>
</dbReference>
<evidence type="ECO:0000313" key="3">
    <source>
        <dbReference type="Proteomes" id="UP000727654"/>
    </source>
</evidence>
<proteinExistence type="predicted"/>
<dbReference type="EMBL" id="CAJZAI010000012">
    <property type="protein sequence ID" value="CAG9180164.1"/>
    <property type="molecule type" value="Genomic_DNA"/>
</dbReference>
<dbReference type="Proteomes" id="UP000727654">
    <property type="component" value="Unassembled WGS sequence"/>
</dbReference>
<organism evidence="2 3">
    <name type="scientific">Cupriavidus laharis</name>
    <dbReference type="NCBI Taxonomy" id="151654"/>
    <lineage>
        <taxon>Bacteria</taxon>
        <taxon>Pseudomonadati</taxon>
        <taxon>Pseudomonadota</taxon>
        <taxon>Betaproteobacteria</taxon>
        <taxon>Burkholderiales</taxon>
        <taxon>Burkholderiaceae</taxon>
        <taxon>Cupriavidus</taxon>
    </lineage>
</organism>
<dbReference type="InterPro" id="IPR049945">
    <property type="entry name" value="AAA_22"/>
</dbReference>
<evidence type="ECO:0000313" key="2">
    <source>
        <dbReference type="EMBL" id="CAG9180164.1"/>
    </source>
</evidence>
<dbReference type="Pfam" id="PF13401">
    <property type="entry name" value="AAA_22"/>
    <property type="match status" value="1"/>
</dbReference>
<protein>
    <recommendedName>
        <fullName evidence="1">ORC1/DEAH AAA+ ATPase domain-containing protein</fullName>
    </recommendedName>
</protein>
<gene>
    <name evidence="2" type="ORF">LMG23992_04155</name>
</gene>
<reference evidence="2 3" key="1">
    <citation type="submission" date="2021-08" db="EMBL/GenBank/DDBJ databases">
        <authorList>
            <person name="Peeters C."/>
        </authorList>
    </citation>
    <scope>NUCLEOTIDE SEQUENCE [LARGE SCALE GENOMIC DNA]</scope>
    <source>
        <strain evidence="2 3">LMG 23992</strain>
    </source>
</reference>
<name>A0ABM8XJ00_9BURK</name>
<comment type="caution">
    <text evidence="2">The sequence shown here is derived from an EMBL/GenBank/DDBJ whole genome shotgun (WGS) entry which is preliminary data.</text>
</comment>
<evidence type="ECO:0000259" key="1">
    <source>
        <dbReference type="Pfam" id="PF13401"/>
    </source>
</evidence>
<dbReference type="SUPFAM" id="SSF52540">
    <property type="entry name" value="P-loop containing nucleoside triphosphate hydrolases"/>
    <property type="match status" value="1"/>
</dbReference>
<dbReference type="Gene3D" id="3.40.50.300">
    <property type="entry name" value="P-loop containing nucleotide triphosphate hydrolases"/>
    <property type="match status" value="1"/>
</dbReference>
<accession>A0ABM8XJ00</accession>
<sequence length="345" mass="37615">MVNATYCPPAPLVPAHVPRDHPVVTRDYSLYTIAIQEMVDAVAGWIDDQVDGATIYGPSRFGKSSGVNHWLQRLLSERCGGFVPMVVWSHTDSGGAQSVGRFYAELLQASSHALATAVRSPLARHHMLLERWIELASQGGGRFLVLVIDEAQGMSQREWLWLVGLHSQLDQQRIRLCVISVASLQFFDEAITMALSGGAHVAARFMLATKPFEGIRSEQELAYVMAGYDSGSEWPAGSGLSFTASLAPMAWAQGFRLADSATALMRAMTDCLPVRYAGPINFPMKTVTHACRHVLLCLAAGADVEQATSLNAWRQVVEAGGHRMLMAMVSATAARRRNDRSAMQT</sequence>